<sequence length="295" mass="33207">KATVVTAELPEAEERQVTPEATQPPPSSQPWSSYRKHFTLFRVEDEAVDKNVFRDCNKIAFYRRQKQWLSKKSTYQALLDSVTTDEDSTRFQIINEASKVRCQDQSPATFKGKETTVQEEPQYLSTRQHLAQKEAEEPDKQGQITWDISNVAPKTENFEDLLEQTPCSASLQGFTRDNTSSGFSKDAGISPSISVKLPLASSSEPNENEALPNQPPSQQTRHDYHLLASTVSAEMARKRRLIWELARQSEAHLDRLIVLGEQASTQHEVASILHRKSVLAINQLAATMEGTIRAL</sequence>
<dbReference type="Ensembl" id="ENSPTET00000031004.1">
    <property type="protein sequence ID" value="ENSPTEP00000021500.1"/>
    <property type="gene ID" value="ENSPTEG00000022535.1"/>
</dbReference>
<dbReference type="AlphaFoldDB" id="A0A8C9HEU2"/>
<evidence type="ECO:0000313" key="3">
    <source>
        <dbReference type="Proteomes" id="UP000694416"/>
    </source>
</evidence>
<evidence type="ECO:0000313" key="2">
    <source>
        <dbReference type="Ensembl" id="ENSPTEP00000016560.1"/>
    </source>
</evidence>
<organism evidence="2 3">
    <name type="scientific">Piliocolobus tephrosceles</name>
    <name type="common">Ugandan red Colobus</name>
    <dbReference type="NCBI Taxonomy" id="591936"/>
    <lineage>
        <taxon>Eukaryota</taxon>
        <taxon>Metazoa</taxon>
        <taxon>Chordata</taxon>
        <taxon>Craniata</taxon>
        <taxon>Vertebrata</taxon>
        <taxon>Euteleostomi</taxon>
        <taxon>Mammalia</taxon>
        <taxon>Eutheria</taxon>
        <taxon>Euarchontoglires</taxon>
        <taxon>Primates</taxon>
        <taxon>Haplorrhini</taxon>
        <taxon>Catarrhini</taxon>
        <taxon>Cercopithecidae</taxon>
        <taxon>Colobinae</taxon>
        <taxon>Piliocolobus</taxon>
    </lineage>
</organism>
<gene>
    <name evidence="2" type="primary">LOC113219493</name>
</gene>
<name>A0A8C9HEU2_9PRIM</name>
<evidence type="ECO:0000256" key="1">
    <source>
        <dbReference type="SAM" id="MobiDB-lite"/>
    </source>
</evidence>
<dbReference type="Proteomes" id="UP000694416">
    <property type="component" value="Unplaced"/>
</dbReference>
<feature type="region of interest" description="Disordered" evidence="1">
    <location>
        <begin position="1"/>
        <end position="31"/>
    </location>
</feature>
<reference evidence="2" key="1">
    <citation type="submission" date="2025-05" db="UniProtKB">
        <authorList>
            <consortium name="Ensembl"/>
        </authorList>
    </citation>
    <scope>IDENTIFICATION</scope>
</reference>
<dbReference type="Ensembl" id="ENSPTET00000024571.1">
    <property type="protein sequence ID" value="ENSPTEP00000016560.1"/>
    <property type="gene ID" value="ENSPTEG00000018177.1"/>
</dbReference>
<proteinExistence type="predicted"/>
<keyword evidence="3" id="KW-1185">Reference proteome</keyword>
<protein>
    <submittedName>
        <fullName evidence="2">Neutral alpha-glucosidase C</fullName>
    </submittedName>
</protein>
<accession>A0A8C9HEU2</accession>
<feature type="region of interest" description="Disordered" evidence="1">
    <location>
        <begin position="199"/>
        <end position="221"/>
    </location>
</feature>